<accession>A0AAV9VZ36</accession>
<feature type="region of interest" description="Disordered" evidence="1">
    <location>
        <begin position="332"/>
        <end position="364"/>
    </location>
</feature>
<evidence type="ECO:0000313" key="3">
    <source>
        <dbReference type="Proteomes" id="UP001370758"/>
    </source>
</evidence>
<organism evidence="2 3">
    <name type="scientific">Arthrobotrys musiformis</name>
    <dbReference type="NCBI Taxonomy" id="47236"/>
    <lineage>
        <taxon>Eukaryota</taxon>
        <taxon>Fungi</taxon>
        <taxon>Dikarya</taxon>
        <taxon>Ascomycota</taxon>
        <taxon>Pezizomycotina</taxon>
        <taxon>Orbiliomycetes</taxon>
        <taxon>Orbiliales</taxon>
        <taxon>Orbiliaceae</taxon>
        <taxon>Arthrobotrys</taxon>
    </lineage>
</organism>
<feature type="compositionally biased region" description="Low complexity" evidence="1">
    <location>
        <begin position="347"/>
        <end position="363"/>
    </location>
</feature>
<dbReference type="EMBL" id="JAVHJL010000008">
    <property type="protein sequence ID" value="KAK6499136.1"/>
    <property type="molecule type" value="Genomic_DNA"/>
</dbReference>
<keyword evidence="3" id="KW-1185">Reference proteome</keyword>
<feature type="region of interest" description="Disordered" evidence="1">
    <location>
        <begin position="242"/>
        <end position="264"/>
    </location>
</feature>
<protein>
    <submittedName>
        <fullName evidence="2">Uncharacterized protein</fullName>
    </submittedName>
</protein>
<reference evidence="2 3" key="1">
    <citation type="submission" date="2023-08" db="EMBL/GenBank/DDBJ databases">
        <authorList>
            <person name="Palmer J.M."/>
        </authorList>
    </citation>
    <scope>NUCLEOTIDE SEQUENCE [LARGE SCALE GENOMIC DNA]</scope>
    <source>
        <strain evidence="2 3">TWF481</strain>
    </source>
</reference>
<name>A0AAV9VZ36_9PEZI</name>
<gene>
    <name evidence="2" type="ORF">TWF481_011707</name>
</gene>
<proteinExistence type="predicted"/>
<dbReference type="Proteomes" id="UP001370758">
    <property type="component" value="Unassembled WGS sequence"/>
</dbReference>
<feature type="compositionally biased region" description="Pro residues" evidence="1">
    <location>
        <begin position="143"/>
        <end position="163"/>
    </location>
</feature>
<dbReference type="AlphaFoldDB" id="A0AAV9VZ36"/>
<evidence type="ECO:0000313" key="2">
    <source>
        <dbReference type="EMBL" id="KAK6499136.1"/>
    </source>
</evidence>
<comment type="caution">
    <text evidence="2">The sequence shown here is derived from an EMBL/GenBank/DDBJ whole genome shotgun (WGS) entry which is preliminary data.</text>
</comment>
<feature type="compositionally biased region" description="Polar residues" evidence="1">
    <location>
        <begin position="248"/>
        <end position="264"/>
    </location>
</feature>
<feature type="region of interest" description="Disordered" evidence="1">
    <location>
        <begin position="14"/>
        <end position="37"/>
    </location>
</feature>
<evidence type="ECO:0000256" key="1">
    <source>
        <dbReference type="SAM" id="MobiDB-lite"/>
    </source>
</evidence>
<sequence>MAAQDQWQWQMGVPWEGGRSETGAPFGPSFKPITAKMSRGKHDDYEWSLTGVVRNPRFVVNQEGVSFRAAHADEEAHRALAADHGGHQTSTRRGLSPDFRYYVPEDGYRRPEPIPIRRPERRGHGHHSDDWGDPPTFTQPVYAPVPAPAPAPAPMPTPAPVAPMPTTGFFHGSQQQNAAIRPAYKVTIAGEHGESLAFIDKDGILYTTDRNGRFFGQTISSATSGFADQLLGARHIDSGVGAGRASAWSPQGQQNPVQSSGPTINGPLVNNTIVNHGTPYLLDSAPAVDSDAFTSPFAGQFTSYQPDFSQPVLNNTITNNPVYVKKPLKSLATAARPNHKSKPSTRSTKVSGSASKPSSGSRSCNRLTTKVVQKCPCGHSDDDPCCDGADCCSC</sequence>
<feature type="region of interest" description="Disordered" evidence="1">
    <location>
        <begin position="110"/>
        <end position="169"/>
    </location>
</feature>